<dbReference type="PANTHER" id="PTHR21060:SF21">
    <property type="entry name" value="ACETATE KINASE"/>
    <property type="match status" value="1"/>
</dbReference>
<dbReference type="PRINTS" id="PR00471">
    <property type="entry name" value="ACETATEKNASE"/>
</dbReference>
<keyword evidence="2 9" id="KW-0963">Cytoplasm</keyword>
<dbReference type="Gene3D" id="3.30.420.40">
    <property type="match status" value="2"/>
</dbReference>
<evidence type="ECO:0000256" key="9">
    <source>
        <dbReference type="HAMAP-Rule" id="MF_00020"/>
    </source>
</evidence>
<evidence type="ECO:0000256" key="3">
    <source>
        <dbReference type="ARBA" id="ARBA00022679"/>
    </source>
</evidence>
<evidence type="ECO:0000256" key="10">
    <source>
        <dbReference type="RuleBase" id="RU003835"/>
    </source>
</evidence>
<keyword evidence="5 9" id="KW-0547">Nucleotide-binding</keyword>
<dbReference type="GO" id="GO:0000287">
    <property type="term" value="F:magnesium ion binding"/>
    <property type="evidence" value="ECO:0007669"/>
    <property type="project" value="UniProtKB-UniRule"/>
</dbReference>
<comment type="similarity">
    <text evidence="1 9 10">Belongs to the acetokinase family.</text>
</comment>
<evidence type="ECO:0000256" key="5">
    <source>
        <dbReference type="ARBA" id="ARBA00022741"/>
    </source>
</evidence>
<evidence type="ECO:0000256" key="4">
    <source>
        <dbReference type="ARBA" id="ARBA00022723"/>
    </source>
</evidence>
<evidence type="ECO:0000256" key="2">
    <source>
        <dbReference type="ARBA" id="ARBA00022490"/>
    </source>
</evidence>
<dbReference type="Pfam" id="PF00871">
    <property type="entry name" value="Acetate_kinase"/>
    <property type="match status" value="1"/>
</dbReference>
<gene>
    <name evidence="9" type="primary">ackA</name>
    <name evidence="11" type="ORF">B1757_11400</name>
</gene>
<accession>A0A2I1DJP9</accession>
<dbReference type="Proteomes" id="UP000234329">
    <property type="component" value="Unassembled WGS sequence"/>
</dbReference>
<dbReference type="InterPro" id="IPR000890">
    <property type="entry name" value="Aliphatic_acid_kin_short-chain"/>
</dbReference>
<dbReference type="InterPro" id="IPR023865">
    <property type="entry name" value="Aliphatic_acid_kinase_CS"/>
</dbReference>
<dbReference type="HAMAP" id="MF_00020">
    <property type="entry name" value="Acetate_kinase"/>
    <property type="match status" value="1"/>
</dbReference>
<organism evidence="11 12">
    <name type="scientific">Acidithiobacillus marinus</name>
    <dbReference type="NCBI Taxonomy" id="187490"/>
    <lineage>
        <taxon>Bacteria</taxon>
        <taxon>Pseudomonadati</taxon>
        <taxon>Pseudomonadota</taxon>
        <taxon>Acidithiobacillia</taxon>
        <taxon>Acidithiobacillales</taxon>
        <taxon>Acidithiobacillaceae</taxon>
        <taxon>Acidithiobacillus</taxon>
    </lineage>
</organism>
<dbReference type="InterPro" id="IPR004372">
    <property type="entry name" value="Ac/propionate_kinase"/>
</dbReference>
<dbReference type="NCBIfam" id="TIGR00016">
    <property type="entry name" value="ackA"/>
    <property type="match status" value="1"/>
</dbReference>
<feature type="site" description="Transition state stabilizer" evidence="9">
    <location>
        <position position="179"/>
    </location>
</feature>
<dbReference type="InParanoid" id="A0A2I1DJP9"/>
<dbReference type="GO" id="GO:0008776">
    <property type="term" value="F:acetate kinase activity"/>
    <property type="evidence" value="ECO:0007669"/>
    <property type="project" value="UniProtKB-UniRule"/>
</dbReference>
<dbReference type="PANTHER" id="PTHR21060">
    <property type="entry name" value="ACETATE KINASE"/>
    <property type="match status" value="1"/>
</dbReference>
<comment type="caution">
    <text evidence="11">The sequence shown here is derived from an EMBL/GenBank/DDBJ whole genome shotgun (WGS) entry which is preliminary data.</text>
</comment>
<dbReference type="GO" id="GO:0006083">
    <property type="term" value="P:acetate metabolic process"/>
    <property type="evidence" value="ECO:0007669"/>
    <property type="project" value="TreeGrafter"/>
</dbReference>
<keyword evidence="7 9" id="KW-0067">ATP-binding</keyword>
<dbReference type="GO" id="GO:0006085">
    <property type="term" value="P:acetyl-CoA biosynthetic process"/>
    <property type="evidence" value="ECO:0007669"/>
    <property type="project" value="UniProtKB-UniRule"/>
</dbReference>
<name>A0A2I1DJP9_9PROT</name>
<dbReference type="EC" id="2.7.2.1" evidence="9"/>
<dbReference type="EMBL" id="MXAV01000043">
    <property type="protein sequence ID" value="PKY10103.1"/>
    <property type="molecule type" value="Genomic_DNA"/>
</dbReference>
<dbReference type="GO" id="GO:0005829">
    <property type="term" value="C:cytosol"/>
    <property type="evidence" value="ECO:0007669"/>
    <property type="project" value="TreeGrafter"/>
</dbReference>
<evidence type="ECO:0000313" key="11">
    <source>
        <dbReference type="EMBL" id="PKY10103.1"/>
    </source>
</evidence>
<sequence>MAAITRILSINSGSSSIKFALFAFSGNEEKVLLAGAVEHIGQSVGRIWLDQENRRVLDRHEAFPGQDSALQAIVGMLGELGMTHPDAIGHRIVSGGPYHLAHIPIDAQVLNDLRNALPFAPLHLPAEIAAIEALQKIWPDKMQVACLDTAFHQSLPEVAARLPLPRNLWQEGVRKYGFHGLSYEYIVSQLADAGKAPSIIAHLGNGASMAAVADGRCLDTTMGLTPTGGLIMGTRSGDLDPGVLLYLLSEKNYNASQLERLLNHLSGLLGISASSGDMQTLLAQRDQNPLAAEAIAQFAYSARKHIGSLMAVLGGVQRLIFTGGIGEHAAAIRWAICRPLAGLGFQLDPAANAETSAGKTRKISSPTSPVEILVMPTDEDLMIARHTRRLLDSPHSPAAHTP</sequence>
<dbReference type="PROSITE" id="PS01075">
    <property type="entry name" value="ACETATE_KINASE_1"/>
    <property type="match status" value="1"/>
</dbReference>
<dbReference type="UniPathway" id="UPA00340">
    <property type="reaction ID" value="UER00458"/>
</dbReference>
<keyword evidence="8 9" id="KW-0460">Magnesium</keyword>
<dbReference type="GO" id="GO:0005524">
    <property type="term" value="F:ATP binding"/>
    <property type="evidence" value="ECO:0007669"/>
    <property type="project" value="UniProtKB-KW"/>
</dbReference>
<evidence type="ECO:0000256" key="7">
    <source>
        <dbReference type="ARBA" id="ARBA00022840"/>
    </source>
</evidence>
<dbReference type="PIRSF" id="PIRSF000722">
    <property type="entry name" value="Acetate_prop_kin"/>
    <property type="match status" value="1"/>
</dbReference>
<feature type="active site" description="Proton donor/acceptor" evidence="9">
    <location>
        <position position="148"/>
    </location>
</feature>
<feature type="binding site" evidence="9">
    <location>
        <position position="11"/>
    </location>
    <ligand>
        <name>Mg(2+)</name>
        <dbReference type="ChEBI" id="CHEBI:18420"/>
    </ligand>
</feature>
<evidence type="ECO:0000256" key="8">
    <source>
        <dbReference type="ARBA" id="ARBA00022842"/>
    </source>
</evidence>
<comment type="function">
    <text evidence="9">Catalyzes the formation of acetyl phosphate from acetate and ATP. Can also catalyze the reverse reaction.</text>
</comment>
<dbReference type="OrthoDB" id="9802453at2"/>
<feature type="binding site" evidence="9">
    <location>
        <position position="18"/>
    </location>
    <ligand>
        <name>ATP</name>
        <dbReference type="ChEBI" id="CHEBI:30616"/>
    </ligand>
</feature>
<evidence type="ECO:0000256" key="1">
    <source>
        <dbReference type="ARBA" id="ARBA00008748"/>
    </source>
</evidence>
<keyword evidence="6 9" id="KW-0418">Kinase</keyword>
<keyword evidence="3 9" id="KW-0808">Transferase</keyword>
<comment type="subunit">
    <text evidence="9">Homodimer.</text>
</comment>
<dbReference type="RefSeq" id="WP_101538436.1">
    <property type="nucleotide sequence ID" value="NZ_MXAV01000043.1"/>
</dbReference>
<dbReference type="InterPro" id="IPR043129">
    <property type="entry name" value="ATPase_NBD"/>
</dbReference>
<feature type="binding site" evidence="9">
    <location>
        <begin position="202"/>
        <end position="206"/>
    </location>
    <ligand>
        <name>ATP</name>
        <dbReference type="ChEBI" id="CHEBI:30616"/>
    </ligand>
</feature>
<feature type="binding site" evidence="9">
    <location>
        <position position="379"/>
    </location>
    <ligand>
        <name>Mg(2+)</name>
        <dbReference type="ChEBI" id="CHEBI:18420"/>
    </ligand>
</feature>
<evidence type="ECO:0000313" key="12">
    <source>
        <dbReference type="Proteomes" id="UP000234329"/>
    </source>
</evidence>
<comment type="pathway">
    <text evidence="9">Metabolic intermediate biosynthesis; acetyl-CoA biosynthesis; acetyl-CoA from acetate: step 1/2.</text>
</comment>
<dbReference type="SUPFAM" id="SSF53067">
    <property type="entry name" value="Actin-like ATPase domain"/>
    <property type="match status" value="2"/>
</dbReference>
<comment type="cofactor">
    <cofactor evidence="9">
        <name>Mg(2+)</name>
        <dbReference type="ChEBI" id="CHEBI:18420"/>
    </cofactor>
    <cofactor evidence="9">
        <name>Mn(2+)</name>
        <dbReference type="ChEBI" id="CHEBI:29035"/>
    </cofactor>
    <text evidence="9">Mg(2+). Can also accept Mn(2+).</text>
</comment>
<feature type="binding site" evidence="9">
    <location>
        <begin position="324"/>
        <end position="328"/>
    </location>
    <ligand>
        <name>ATP</name>
        <dbReference type="ChEBI" id="CHEBI:30616"/>
    </ligand>
</feature>
<keyword evidence="12" id="KW-1185">Reference proteome</keyword>
<evidence type="ECO:0000256" key="6">
    <source>
        <dbReference type="ARBA" id="ARBA00022777"/>
    </source>
</evidence>
<feature type="site" description="Transition state stabilizer" evidence="9">
    <location>
        <position position="235"/>
    </location>
</feature>
<proteinExistence type="inferred from homology"/>
<protein>
    <recommendedName>
        <fullName evidence="9">Acetate kinase</fullName>
        <ecNumber evidence="9">2.7.2.1</ecNumber>
    </recommendedName>
    <alternativeName>
        <fullName evidence="9">Acetokinase</fullName>
    </alternativeName>
</protein>
<dbReference type="CDD" id="cd24010">
    <property type="entry name" value="ASKHA_NBD_AcK_PK"/>
    <property type="match status" value="1"/>
</dbReference>
<dbReference type="AlphaFoldDB" id="A0A2I1DJP9"/>
<reference evidence="11 12" key="1">
    <citation type="submission" date="2017-03" db="EMBL/GenBank/DDBJ databases">
        <title>Draft genime sequence of the acidophilic sulfur-oxidizing bacterium Acidithiobacillus sp. SH, isolated from seawater.</title>
        <authorList>
            <person name="Sharmin S."/>
            <person name="Tokuhisa M."/>
            <person name="Kanao T."/>
            <person name="Kamimura K."/>
        </authorList>
    </citation>
    <scope>NUCLEOTIDE SEQUENCE [LARGE SCALE GENOMIC DNA]</scope>
    <source>
        <strain evidence="11 12">SH</strain>
    </source>
</reference>
<comment type="caution">
    <text evidence="9">Lacks conserved residue(s) required for the propagation of feature annotation.</text>
</comment>
<keyword evidence="4 9" id="KW-0479">Metal-binding</keyword>
<dbReference type="FunCoup" id="A0A2I1DJP9">
    <property type="interactions" value="465"/>
</dbReference>
<comment type="subcellular location">
    <subcellularLocation>
        <location evidence="9">Cytoplasm</location>
    </subcellularLocation>
</comment>
<comment type="catalytic activity">
    <reaction evidence="9">
        <text>acetate + ATP = acetyl phosphate + ADP</text>
        <dbReference type="Rhea" id="RHEA:11352"/>
        <dbReference type="ChEBI" id="CHEBI:22191"/>
        <dbReference type="ChEBI" id="CHEBI:30089"/>
        <dbReference type="ChEBI" id="CHEBI:30616"/>
        <dbReference type="ChEBI" id="CHEBI:456216"/>
        <dbReference type="EC" id="2.7.2.1"/>
    </reaction>
</comment>
<feature type="binding site" evidence="9">
    <location>
        <position position="91"/>
    </location>
    <ligand>
        <name>substrate</name>
    </ligand>
</feature>